<gene>
    <name evidence="1" type="ORF">B0T17DRAFT_209962</name>
</gene>
<comment type="caution">
    <text evidence="1">The sequence shown here is derived from an EMBL/GenBank/DDBJ whole genome shotgun (WGS) entry which is preliminary data.</text>
</comment>
<sequence length="136" mass="15357">MEAGRLGYVYHAASQHVLPFHVGPGYDAQADYHHHRQARFDILGISFFAHSKHTHTHTHLYTEKCGLPMSAQLQTLSNNHTQSAHSHASCPSLVNKMGRKQQDPSCYPLIKTRPVWVVVGGRSVGSRRLLRLWLAR</sequence>
<name>A0AA39XA11_9PEZI</name>
<evidence type="ECO:0000313" key="1">
    <source>
        <dbReference type="EMBL" id="KAK0630084.1"/>
    </source>
</evidence>
<protein>
    <submittedName>
        <fullName evidence="1">Uncharacterized protein</fullName>
    </submittedName>
</protein>
<keyword evidence="2" id="KW-1185">Reference proteome</keyword>
<organism evidence="1 2">
    <name type="scientific">Bombardia bombarda</name>
    <dbReference type="NCBI Taxonomy" id="252184"/>
    <lineage>
        <taxon>Eukaryota</taxon>
        <taxon>Fungi</taxon>
        <taxon>Dikarya</taxon>
        <taxon>Ascomycota</taxon>
        <taxon>Pezizomycotina</taxon>
        <taxon>Sordariomycetes</taxon>
        <taxon>Sordariomycetidae</taxon>
        <taxon>Sordariales</taxon>
        <taxon>Lasiosphaeriaceae</taxon>
        <taxon>Bombardia</taxon>
    </lineage>
</organism>
<accession>A0AA39XA11</accession>
<dbReference type="AlphaFoldDB" id="A0AA39XA11"/>
<evidence type="ECO:0000313" key="2">
    <source>
        <dbReference type="Proteomes" id="UP001174934"/>
    </source>
</evidence>
<dbReference type="EMBL" id="JAULSR010000002">
    <property type="protein sequence ID" value="KAK0630084.1"/>
    <property type="molecule type" value="Genomic_DNA"/>
</dbReference>
<reference evidence="1" key="1">
    <citation type="submission" date="2023-06" db="EMBL/GenBank/DDBJ databases">
        <title>Genome-scale phylogeny and comparative genomics of the fungal order Sordariales.</title>
        <authorList>
            <consortium name="Lawrence Berkeley National Laboratory"/>
            <person name="Hensen N."/>
            <person name="Bonometti L."/>
            <person name="Westerberg I."/>
            <person name="Brannstrom I.O."/>
            <person name="Guillou S."/>
            <person name="Cros-Aarteil S."/>
            <person name="Calhoun S."/>
            <person name="Haridas S."/>
            <person name="Kuo A."/>
            <person name="Mondo S."/>
            <person name="Pangilinan J."/>
            <person name="Riley R."/>
            <person name="LaButti K."/>
            <person name="Andreopoulos B."/>
            <person name="Lipzen A."/>
            <person name="Chen C."/>
            <person name="Yanf M."/>
            <person name="Daum C."/>
            <person name="Ng V."/>
            <person name="Clum A."/>
            <person name="Steindorff A."/>
            <person name="Ohm R."/>
            <person name="Martin F."/>
            <person name="Silar P."/>
            <person name="Natvig D."/>
            <person name="Lalanne C."/>
            <person name="Gautier V."/>
            <person name="Ament-velasquez S.L."/>
            <person name="Kruys A."/>
            <person name="Hutchinson M.I."/>
            <person name="Powell A.J."/>
            <person name="Barry K."/>
            <person name="Miller A.N."/>
            <person name="Grigoriev I.V."/>
            <person name="Debuchy R."/>
            <person name="Gladieux P."/>
            <person name="Thoren M.H."/>
            <person name="Johannesson H."/>
        </authorList>
    </citation>
    <scope>NUCLEOTIDE SEQUENCE</scope>
    <source>
        <strain evidence="1">SMH3391-2</strain>
    </source>
</reference>
<dbReference type="Proteomes" id="UP001174934">
    <property type="component" value="Unassembled WGS sequence"/>
</dbReference>
<proteinExistence type="predicted"/>